<organism evidence="3 4">
    <name type="scientific">Actinoallomurus oryzae</name>
    <dbReference type="NCBI Taxonomy" id="502180"/>
    <lineage>
        <taxon>Bacteria</taxon>
        <taxon>Bacillati</taxon>
        <taxon>Actinomycetota</taxon>
        <taxon>Actinomycetes</taxon>
        <taxon>Streptosporangiales</taxon>
        <taxon>Thermomonosporaceae</taxon>
        <taxon>Actinoallomurus</taxon>
    </lineage>
</organism>
<sequence>MRRWLLPGLGAALAVTVGAVVTYSRLAGRSPVAPVVTPAAAQTAVIRRMDLDTSFTLGGTVGHGATIPFTGRRRGTLTWLPAVGTVVGRGQRLYEVNARPVPLLIGPTPLYRTLRAGVPAGPDVRELTENLRAMGYGVAGAGDTFGRGTEAALKRWQKANGLRATGTLGVGDAVMLPHAVRIGSLKARPGSPATAELFGYTSVRKVVIVQLDPTQADVSAVKPGVTVTVLLPGGRHTAGRVARVSTPSAQDTGAGDDGASARTATVTVAHQAAMATVEGTVQIKVTNEVRRGVLAVPVTALLALAEGGYAVQVVGGGRTALVGVRTGLFAGGMVEVAGTGLAEGLRVVVAS</sequence>
<dbReference type="InterPro" id="IPR002477">
    <property type="entry name" value="Peptidoglycan-bd-like"/>
</dbReference>
<evidence type="ECO:0000259" key="2">
    <source>
        <dbReference type="Pfam" id="PF01471"/>
    </source>
</evidence>
<feature type="region of interest" description="Disordered" evidence="1">
    <location>
        <begin position="240"/>
        <end position="259"/>
    </location>
</feature>
<accession>A0ABP8R2F2</accession>
<keyword evidence="4" id="KW-1185">Reference proteome</keyword>
<name>A0ABP8R2F2_9ACTN</name>
<dbReference type="InterPro" id="IPR036365">
    <property type="entry name" value="PGBD-like_sf"/>
</dbReference>
<dbReference type="Pfam" id="PF01471">
    <property type="entry name" value="PG_binding_1"/>
    <property type="match status" value="1"/>
</dbReference>
<evidence type="ECO:0000313" key="4">
    <source>
        <dbReference type="Proteomes" id="UP001500503"/>
    </source>
</evidence>
<dbReference type="Proteomes" id="UP001500503">
    <property type="component" value="Unassembled WGS sequence"/>
</dbReference>
<gene>
    <name evidence="3" type="ORF">GCM10023191_087340</name>
</gene>
<dbReference type="InterPro" id="IPR036366">
    <property type="entry name" value="PGBDSf"/>
</dbReference>
<evidence type="ECO:0000256" key="1">
    <source>
        <dbReference type="SAM" id="MobiDB-lite"/>
    </source>
</evidence>
<proteinExistence type="predicted"/>
<dbReference type="Gene3D" id="2.40.420.20">
    <property type="match status" value="1"/>
</dbReference>
<dbReference type="Gene3D" id="1.10.101.10">
    <property type="entry name" value="PGBD-like superfamily/PGBD"/>
    <property type="match status" value="1"/>
</dbReference>
<comment type="caution">
    <text evidence="3">The sequence shown here is derived from an EMBL/GenBank/DDBJ whole genome shotgun (WGS) entry which is preliminary data.</text>
</comment>
<protein>
    <submittedName>
        <fullName evidence="3">Peptidoglycan-binding protein</fullName>
    </submittedName>
</protein>
<dbReference type="EMBL" id="BAABHF010000054">
    <property type="protein sequence ID" value="GAA4516411.1"/>
    <property type="molecule type" value="Genomic_DNA"/>
</dbReference>
<reference evidence="4" key="1">
    <citation type="journal article" date="2019" name="Int. J. Syst. Evol. Microbiol.">
        <title>The Global Catalogue of Microorganisms (GCM) 10K type strain sequencing project: providing services to taxonomists for standard genome sequencing and annotation.</title>
        <authorList>
            <consortium name="The Broad Institute Genomics Platform"/>
            <consortium name="The Broad Institute Genome Sequencing Center for Infectious Disease"/>
            <person name="Wu L."/>
            <person name="Ma J."/>
        </authorList>
    </citation>
    <scope>NUCLEOTIDE SEQUENCE [LARGE SCALE GENOMIC DNA]</scope>
    <source>
        <strain evidence="4">JCM 17933</strain>
    </source>
</reference>
<dbReference type="RefSeq" id="WP_345474298.1">
    <property type="nucleotide sequence ID" value="NZ_BAABHF010000054.1"/>
</dbReference>
<evidence type="ECO:0000313" key="3">
    <source>
        <dbReference type="EMBL" id="GAA4516411.1"/>
    </source>
</evidence>
<dbReference type="SUPFAM" id="SSF47090">
    <property type="entry name" value="PGBD-like"/>
    <property type="match status" value="1"/>
</dbReference>
<feature type="domain" description="Peptidoglycan binding-like" evidence="2">
    <location>
        <begin position="121"/>
        <end position="169"/>
    </location>
</feature>